<keyword evidence="7" id="KW-0406">Ion transport</keyword>
<feature type="domain" description="Ionotropic glutamate receptor L-glutamate and glycine-binding" evidence="14">
    <location>
        <begin position="24"/>
        <end position="77"/>
    </location>
</feature>
<keyword evidence="16" id="KW-1185">Reference proteome</keyword>
<evidence type="ECO:0000256" key="7">
    <source>
        <dbReference type="ARBA" id="ARBA00023065"/>
    </source>
</evidence>
<evidence type="ECO:0000256" key="10">
    <source>
        <dbReference type="ARBA" id="ARBA00023180"/>
    </source>
</evidence>
<evidence type="ECO:0000313" key="16">
    <source>
        <dbReference type="Proteomes" id="UP001054837"/>
    </source>
</evidence>
<accession>A0AAV4R552</accession>
<name>A0AAV4R552_9ARAC</name>
<evidence type="ECO:0000256" key="3">
    <source>
        <dbReference type="ARBA" id="ARBA00022448"/>
    </source>
</evidence>
<evidence type="ECO:0000256" key="6">
    <source>
        <dbReference type="ARBA" id="ARBA00022989"/>
    </source>
</evidence>
<feature type="transmembrane region" description="Helical" evidence="13">
    <location>
        <begin position="185"/>
        <end position="208"/>
    </location>
</feature>
<dbReference type="Proteomes" id="UP001054837">
    <property type="component" value="Unassembled WGS sequence"/>
</dbReference>
<reference evidence="15 16" key="1">
    <citation type="submission" date="2021-06" db="EMBL/GenBank/DDBJ databases">
        <title>Caerostris darwini draft genome.</title>
        <authorList>
            <person name="Kono N."/>
            <person name="Arakawa K."/>
        </authorList>
    </citation>
    <scope>NUCLEOTIDE SEQUENCE [LARGE SCALE GENOMIC DNA]</scope>
</reference>
<dbReference type="Gene3D" id="3.40.190.10">
    <property type="entry name" value="Periplasmic binding protein-like II"/>
    <property type="match status" value="1"/>
</dbReference>
<keyword evidence="11" id="KW-1071">Ligand-gated ion channel</keyword>
<keyword evidence="12" id="KW-0407">Ion channel</keyword>
<evidence type="ECO:0000256" key="9">
    <source>
        <dbReference type="ARBA" id="ARBA00023170"/>
    </source>
</evidence>
<feature type="transmembrane region" description="Helical" evidence="13">
    <location>
        <begin position="376"/>
        <end position="398"/>
    </location>
</feature>
<keyword evidence="8 13" id="KW-0472">Membrane</keyword>
<comment type="caution">
    <text evidence="15">The sequence shown here is derived from an EMBL/GenBank/DDBJ whole genome shotgun (WGS) entry which is preliminary data.</text>
</comment>
<proteinExistence type="inferred from homology"/>
<evidence type="ECO:0000313" key="15">
    <source>
        <dbReference type="EMBL" id="GIY15357.1"/>
    </source>
</evidence>
<evidence type="ECO:0000256" key="5">
    <source>
        <dbReference type="ARBA" id="ARBA00022692"/>
    </source>
</evidence>
<keyword evidence="9" id="KW-0675">Receptor</keyword>
<evidence type="ECO:0000256" key="1">
    <source>
        <dbReference type="ARBA" id="ARBA00004651"/>
    </source>
</evidence>
<keyword evidence="6 13" id="KW-1133">Transmembrane helix</keyword>
<dbReference type="Pfam" id="PF10613">
    <property type="entry name" value="Lig_chan-Glu_bd"/>
    <property type="match status" value="1"/>
</dbReference>
<dbReference type="PANTHER" id="PTHR42643">
    <property type="entry name" value="IONOTROPIC RECEPTOR 20A-RELATED"/>
    <property type="match status" value="1"/>
</dbReference>
<dbReference type="Gene3D" id="1.10.287.70">
    <property type="match status" value="1"/>
</dbReference>
<evidence type="ECO:0000256" key="4">
    <source>
        <dbReference type="ARBA" id="ARBA00022475"/>
    </source>
</evidence>
<protein>
    <recommendedName>
        <fullName evidence="14">Ionotropic glutamate receptor L-glutamate and glycine-binding domain-containing protein</fullName>
    </recommendedName>
</protein>
<keyword evidence="5 13" id="KW-0812">Transmembrane</keyword>
<dbReference type="GO" id="GO:0005886">
    <property type="term" value="C:plasma membrane"/>
    <property type="evidence" value="ECO:0007669"/>
    <property type="project" value="UniProtKB-SubCell"/>
</dbReference>
<evidence type="ECO:0000256" key="2">
    <source>
        <dbReference type="ARBA" id="ARBA00008685"/>
    </source>
</evidence>
<dbReference type="SMART" id="SM00918">
    <property type="entry name" value="Lig_chan-Glu_bd"/>
    <property type="match status" value="1"/>
</dbReference>
<feature type="transmembrane region" description="Helical" evidence="13">
    <location>
        <begin position="130"/>
        <end position="151"/>
    </location>
</feature>
<dbReference type="SUPFAM" id="SSF53850">
    <property type="entry name" value="Periplasmic binding protein-like II"/>
    <property type="match status" value="1"/>
</dbReference>
<evidence type="ECO:0000259" key="14">
    <source>
        <dbReference type="SMART" id="SM00918"/>
    </source>
</evidence>
<dbReference type="Pfam" id="PF00060">
    <property type="entry name" value="Lig_chan"/>
    <property type="match status" value="1"/>
</dbReference>
<evidence type="ECO:0000256" key="11">
    <source>
        <dbReference type="ARBA" id="ARBA00023286"/>
    </source>
</evidence>
<evidence type="ECO:0000256" key="13">
    <source>
        <dbReference type="SAM" id="Phobius"/>
    </source>
</evidence>
<keyword evidence="3" id="KW-0813">Transport</keyword>
<dbReference type="InterPro" id="IPR019594">
    <property type="entry name" value="Glu/Gly-bd"/>
</dbReference>
<dbReference type="GO" id="GO:0050906">
    <property type="term" value="P:detection of stimulus involved in sensory perception"/>
    <property type="evidence" value="ECO:0007669"/>
    <property type="project" value="UniProtKB-ARBA"/>
</dbReference>
<dbReference type="AlphaFoldDB" id="A0AAV4R552"/>
<comment type="similarity">
    <text evidence="2">Belongs to the glutamate-gated ion channel (TC 1.A.10.1) family.</text>
</comment>
<gene>
    <name evidence="15" type="primary">AVEN_227113_1</name>
    <name evidence="15" type="ORF">CDAR_13331</name>
</gene>
<dbReference type="GO" id="GO:0015276">
    <property type="term" value="F:ligand-gated monoatomic ion channel activity"/>
    <property type="evidence" value="ECO:0007669"/>
    <property type="project" value="InterPro"/>
</dbReference>
<evidence type="ECO:0000256" key="12">
    <source>
        <dbReference type="ARBA" id="ARBA00023303"/>
    </source>
</evidence>
<keyword evidence="4" id="KW-1003">Cell membrane</keyword>
<evidence type="ECO:0000256" key="8">
    <source>
        <dbReference type="ARBA" id="ARBA00023136"/>
    </source>
</evidence>
<dbReference type="InterPro" id="IPR052192">
    <property type="entry name" value="Insect_Ionotropic_Sensory_Rcpt"/>
</dbReference>
<sequence length="446" mass="50436">MKFPSFLRIAIVPKKGIFDVNISPNGSVTVESGSENEILELLSSALHFKYEILAPPDGDWGNFINGTWSGTIGMVYRGEADLAIGKIAITESRASVLDYSYPYDIEVLTFATKIPGLVQKFAAFIWPFSWGLWTGIFTILIFITIVSRFLLTQNYTYQQLALKVFGNLLHQQLGLKLPKCSDKMLVAGWMIGSMFISFSYTAVLLSFLTIPQRNKGIRYLDDLAEAVESGSYKCLTFAGDTHVEIFLRSQQPSVKNMGELILKNNWRIHALKNLVEKAMDNGRTAVVAPKFFFENIMANQVLISYDSLSAITRAIFFKKDFCCKKMIDNCIQKITAAGFYRRYLGNQLYKRNFDSDVASKISDSVKSLTVKDMSSAFLLLVLGYCLAFLTCIAEKFHFRKRNLKKRKMVLPLNAGNEKIFSKNLNFTKIKAKKVKTVFAEEMKKDS</sequence>
<organism evidence="15 16">
    <name type="scientific">Caerostris darwini</name>
    <dbReference type="NCBI Taxonomy" id="1538125"/>
    <lineage>
        <taxon>Eukaryota</taxon>
        <taxon>Metazoa</taxon>
        <taxon>Ecdysozoa</taxon>
        <taxon>Arthropoda</taxon>
        <taxon>Chelicerata</taxon>
        <taxon>Arachnida</taxon>
        <taxon>Araneae</taxon>
        <taxon>Araneomorphae</taxon>
        <taxon>Entelegynae</taxon>
        <taxon>Araneoidea</taxon>
        <taxon>Araneidae</taxon>
        <taxon>Caerostris</taxon>
    </lineage>
</organism>
<dbReference type="EMBL" id="BPLQ01005519">
    <property type="protein sequence ID" value="GIY15357.1"/>
    <property type="molecule type" value="Genomic_DNA"/>
</dbReference>
<keyword evidence="10" id="KW-0325">Glycoprotein</keyword>
<dbReference type="InterPro" id="IPR001320">
    <property type="entry name" value="Iontro_rcpt_C"/>
</dbReference>
<dbReference type="PANTHER" id="PTHR42643:SF24">
    <property type="entry name" value="IONOTROPIC RECEPTOR 60A"/>
    <property type="match status" value="1"/>
</dbReference>
<comment type="subcellular location">
    <subcellularLocation>
        <location evidence="1">Cell membrane</location>
        <topology evidence="1">Multi-pass membrane protein</topology>
    </subcellularLocation>
</comment>